<dbReference type="GO" id="GO:0008137">
    <property type="term" value="F:NADH dehydrogenase (ubiquinone) activity"/>
    <property type="evidence" value="ECO:0007669"/>
    <property type="project" value="InterPro"/>
</dbReference>
<dbReference type="GO" id="GO:0016020">
    <property type="term" value="C:membrane"/>
    <property type="evidence" value="ECO:0007669"/>
    <property type="project" value="UniProtKB-SubCell"/>
</dbReference>
<comment type="subcellular location">
    <subcellularLocation>
        <location evidence="2">Membrane</location>
    </subcellularLocation>
</comment>
<dbReference type="InterPro" id="IPR054351">
    <property type="entry name" value="NADH_UbQ_OxRdtase_ferredoxin"/>
</dbReference>
<dbReference type="GO" id="GO:0051539">
    <property type="term" value="F:4 iron, 4 sulfur cluster binding"/>
    <property type="evidence" value="ECO:0007669"/>
    <property type="project" value="UniProtKB-KW"/>
</dbReference>
<dbReference type="FunFam" id="3.30.70.20:FF:000002">
    <property type="entry name" value="NADH-ubiquinone oxidoreductase 75 kDa subunit"/>
    <property type="match status" value="1"/>
</dbReference>
<keyword evidence="4" id="KW-0004">4Fe-4S</keyword>
<keyword evidence="7" id="KW-1278">Translocase</keyword>
<organism evidence="17">
    <name type="scientific">Trieres regia</name>
    <dbReference type="NCBI Taxonomy" id="1335017"/>
    <lineage>
        <taxon>Eukaryota</taxon>
        <taxon>Sar</taxon>
        <taxon>Stramenopiles</taxon>
        <taxon>Ochrophyta</taxon>
        <taxon>Bacillariophyta</taxon>
        <taxon>Mediophyceae</taxon>
        <taxon>Biddulphiophycidae</taxon>
        <taxon>Eupodiscales</taxon>
        <taxon>Parodontellaceae</taxon>
        <taxon>Trieres</taxon>
    </lineage>
</organism>
<dbReference type="InterPro" id="IPR000283">
    <property type="entry name" value="NADH_UbQ_OxRdtase_75kDa_su_CS"/>
</dbReference>
<evidence type="ECO:0000256" key="3">
    <source>
        <dbReference type="ARBA" id="ARBA00005404"/>
    </source>
</evidence>
<name>A0A7T5BNF0_9STRA</name>
<keyword evidence="17" id="KW-0496">Mitochondrion</keyword>
<comment type="cofactor">
    <cofactor evidence="1">
        <name>[4Fe-4S] cluster</name>
        <dbReference type="ChEBI" id="CHEBI:49883"/>
    </cofactor>
</comment>
<dbReference type="AlphaFoldDB" id="A0A7T5BNF0"/>
<dbReference type="PROSITE" id="PS51839">
    <property type="entry name" value="4FE4S_HC3"/>
    <property type="match status" value="1"/>
</dbReference>
<dbReference type="PROSITE" id="PS00642">
    <property type="entry name" value="COMPLEX1_75K_2"/>
    <property type="match status" value="1"/>
</dbReference>
<dbReference type="EMBL" id="MW018491">
    <property type="protein sequence ID" value="QQD79322.1"/>
    <property type="molecule type" value="Genomic_DNA"/>
</dbReference>
<evidence type="ECO:0000256" key="5">
    <source>
        <dbReference type="ARBA" id="ARBA00022714"/>
    </source>
</evidence>
<dbReference type="CDD" id="cd00207">
    <property type="entry name" value="fer2"/>
    <property type="match status" value="1"/>
</dbReference>
<evidence type="ECO:0000256" key="7">
    <source>
        <dbReference type="ARBA" id="ARBA00022967"/>
    </source>
</evidence>
<protein>
    <recommendedName>
        <fullName evidence="12">Complex I-75kD</fullName>
    </recommendedName>
</protein>
<dbReference type="Gene3D" id="3.30.70.20">
    <property type="match status" value="1"/>
</dbReference>
<dbReference type="InterPro" id="IPR019574">
    <property type="entry name" value="NADH_UbQ_OxRdtase_Gsu_4Fe4S-bd"/>
</dbReference>
<evidence type="ECO:0000256" key="1">
    <source>
        <dbReference type="ARBA" id="ARBA00001966"/>
    </source>
</evidence>
<dbReference type="InterPro" id="IPR036010">
    <property type="entry name" value="2Fe-2S_ferredoxin-like_sf"/>
</dbReference>
<reference evidence="17" key="1">
    <citation type="journal article" date="2021" name="J. Appl. Phycol.">
        <title>Mitochondrial genome of the harmful algal bloom species Odontella regia (Mediophyceae, Bacillariophyta).</title>
        <authorList>
            <person name="Wang Y."/>
            <person name="Chen Y."/>
            <person name="Wang J."/>
            <person name="Liu F."/>
            <person name="Chen N."/>
        </authorList>
    </citation>
    <scope>NUCLEOTIDE SEQUENCE</scope>
</reference>
<evidence type="ECO:0000259" key="16">
    <source>
        <dbReference type="PROSITE" id="PS51839"/>
    </source>
</evidence>
<feature type="domain" description="4Fe-4S Mo/W bis-MGD-type" evidence="15">
    <location>
        <begin position="231"/>
        <end position="288"/>
    </location>
</feature>
<dbReference type="InterPro" id="IPR050123">
    <property type="entry name" value="Prok_molybdopt-oxidoreductase"/>
</dbReference>
<dbReference type="SUPFAM" id="SSF54862">
    <property type="entry name" value="4Fe-4S ferredoxins"/>
    <property type="match status" value="1"/>
</dbReference>
<dbReference type="PROSITE" id="PS00641">
    <property type="entry name" value="COMPLEX1_75K_1"/>
    <property type="match status" value="1"/>
</dbReference>
<dbReference type="PROSITE" id="PS00643">
    <property type="entry name" value="COMPLEX1_75K_3"/>
    <property type="match status" value="1"/>
</dbReference>
<proteinExistence type="inferred from homology"/>
<dbReference type="RefSeq" id="YP_010131943.1">
    <property type="nucleotide sequence ID" value="NC_056371.1"/>
</dbReference>
<dbReference type="GO" id="GO:0042773">
    <property type="term" value="P:ATP synthesis coupled electron transport"/>
    <property type="evidence" value="ECO:0007669"/>
    <property type="project" value="InterPro"/>
</dbReference>
<geneLocation type="mitochondrion" evidence="17"/>
<dbReference type="PANTHER" id="PTHR43105:SF13">
    <property type="entry name" value="NADH-UBIQUINONE OXIDOREDUCTASE 75 KDA SUBUNIT, MITOCHONDRIAL"/>
    <property type="match status" value="1"/>
</dbReference>
<keyword evidence="9" id="KW-0411">Iron-sulfur</keyword>
<sequence length="756" mass="87188">MKYFYINNAKFNYNLEFLNNSYKERWKSNLPLIEYCETIGITVPHYCYHKTLSISGNCRMCLVELKNSPKPVVSCALSAKACLNNGEVFTNSPLIKKARENILEFLLLNHPLDCPICDQGGECDLQDQSFFFGLSKKRFYSFKRFVTDKNIGPIVKTVMTRCIHCTRCVRFAKEISGVEELGVFGRGLSSEIGTYIDKIFASELSGNVIDLCPVGALTSKPYPFIGRNWELKSNFSIDASDSFGSNIELFLKNNKIIKIVGTTDPSISRFPWISDKTRFSFDGMFASTKILNPFIKTKTDEIRSVKWKTLFKHICSILYFHDHLSYHFAKQKLFVICFSSSISLEVLNLLIILAKKFSFIRLKRVDQSKINNDSELNFLTNFKKTVFSKLNHSNLCVLLGINTRYETFPLNLKLRQRFSKGNFKTILFGSSTDLTFPTSYGSFNLNLVRSLVEGNNAICQELLNAKSPIIFISSEITKRKDIKVLSKLLDVLKFQLQLYHNNWDNTFLLGNELNEAGLNYLSNFESISEKTVENTGILYCLNTSFETPVLKKLVELKLLNLVRNKTSLPGFIFYQNEGYVDNFQNLAQSALYVSNFLNIPNNSFFETTGTYLTTGSFFKKSMKVLVSNTQSKENWQILRKTFGYTAEVVSLYNNRINNKIFFNCKKFLNFQSYTLFQYYAVKNLTKFTSIQTKSFCDYNVSFDKYKIKRVNFFETKLRLWLDDFYIGGKDSYSKHSLVMINCSKINRLKSSNFKFI</sequence>
<feature type="domain" description="4Fe-4S His(Cys)3-ligated-type" evidence="16">
    <location>
        <begin position="94"/>
        <end position="133"/>
    </location>
</feature>
<dbReference type="Pfam" id="PF00384">
    <property type="entry name" value="Molybdopterin"/>
    <property type="match status" value="1"/>
</dbReference>
<evidence type="ECO:0000256" key="4">
    <source>
        <dbReference type="ARBA" id="ARBA00022485"/>
    </source>
</evidence>
<evidence type="ECO:0000256" key="12">
    <source>
        <dbReference type="ARBA" id="ARBA00031750"/>
    </source>
</evidence>
<comment type="subunit">
    <text evidence="14">Complex I is composed of about 45 different subunits.</text>
</comment>
<dbReference type="Pfam" id="PF22151">
    <property type="entry name" value="Fer4_NDSU1"/>
    <property type="match status" value="1"/>
</dbReference>
<dbReference type="NCBIfam" id="TIGR01973">
    <property type="entry name" value="NuoG"/>
    <property type="match status" value="1"/>
</dbReference>
<evidence type="ECO:0000256" key="6">
    <source>
        <dbReference type="ARBA" id="ARBA00022723"/>
    </source>
</evidence>
<evidence type="ECO:0000256" key="2">
    <source>
        <dbReference type="ARBA" id="ARBA00004370"/>
    </source>
</evidence>
<dbReference type="GO" id="GO:0016651">
    <property type="term" value="F:oxidoreductase activity, acting on NAD(P)H"/>
    <property type="evidence" value="ECO:0007669"/>
    <property type="project" value="InterPro"/>
</dbReference>
<evidence type="ECO:0000256" key="10">
    <source>
        <dbReference type="ARBA" id="ARBA00023027"/>
    </source>
</evidence>
<dbReference type="PROSITE" id="PS51669">
    <property type="entry name" value="4FE4S_MOW_BIS_MGD"/>
    <property type="match status" value="1"/>
</dbReference>
<evidence type="ECO:0000256" key="11">
    <source>
        <dbReference type="ARBA" id="ARBA00023136"/>
    </source>
</evidence>
<dbReference type="SUPFAM" id="SSF54292">
    <property type="entry name" value="2Fe-2S ferredoxin-like"/>
    <property type="match status" value="1"/>
</dbReference>
<comment type="similarity">
    <text evidence="3">Belongs to the complex I 75 kDa subunit family.</text>
</comment>
<dbReference type="PANTHER" id="PTHR43105">
    <property type="entry name" value="RESPIRATORY NITRATE REDUCTASE"/>
    <property type="match status" value="1"/>
</dbReference>
<keyword evidence="8" id="KW-0408">Iron</keyword>
<gene>
    <name evidence="17" type="primary">nad11</name>
</gene>
<dbReference type="InterPro" id="IPR006656">
    <property type="entry name" value="Mopterin_OxRdtase"/>
</dbReference>
<dbReference type="Pfam" id="PF22117">
    <property type="entry name" value="Fer4_Nqo3"/>
    <property type="match status" value="1"/>
</dbReference>
<dbReference type="InterPro" id="IPR006963">
    <property type="entry name" value="Mopterin_OxRdtase_4Fe-4S_dom"/>
</dbReference>
<dbReference type="GeneID" id="65341494"/>
<dbReference type="Pfam" id="PF10588">
    <property type="entry name" value="NADH-G_4Fe-4S_3"/>
    <property type="match status" value="1"/>
</dbReference>
<keyword evidence="6" id="KW-0479">Metal-binding</keyword>
<accession>A0A7T5BNF0</accession>
<dbReference type="SUPFAM" id="SSF53706">
    <property type="entry name" value="Formate dehydrogenase/DMSO reductase, domains 1-3"/>
    <property type="match status" value="1"/>
</dbReference>
<dbReference type="Gene3D" id="3.10.20.740">
    <property type="match status" value="1"/>
</dbReference>
<evidence type="ECO:0000256" key="13">
    <source>
        <dbReference type="ARBA" id="ARBA00034078"/>
    </source>
</evidence>
<evidence type="ECO:0000256" key="9">
    <source>
        <dbReference type="ARBA" id="ARBA00023014"/>
    </source>
</evidence>
<keyword evidence="5" id="KW-0001">2Fe-2S</keyword>
<keyword evidence="10" id="KW-0520">NAD</keyword>
<dbReference type="InterPro" id="IPR010228">
    <property type="entry name" value="NADH_UbQ_OxRdtase_Gsu"/>
</dbReference>
<evidence type="ECO:0000256" key="8">
    <source>
        <dbReference type="ARBA" id="ARBA00023004"/>
    </source>
</evidence>
<dbReference type="InterPro" id="IPR001041">
    <property type="entry name" value="2Fe-2S_ferredoxin-type"/>
</dbReference>
<evidence type="ECO:0000313" key="17">
    <source>
        <dbReference type="EMBL" id="QQD79322.1"/>
    </source>
</evidence>
<dbReference type="GO" id="GO:0051537">
    <property type="term" value="F:2 iron, 2 sulfur cluster binding"/>
    <property type="evidence" value="ECO:0007669"/>
    <property type="project" value="UniProtKB-KW"/>
</dbReference>
<dbReference type="FunFam" id="3.10.20.740:FF:000004">
    <property type="entry name" value="NADH-quinone oxidoreductase"/>
    <property type="match status" value="1"/>
</dbReference>
<evidence type="ECO:0000256" key="14">
    <source>
        <dbReference type="ARBA" id="ARBA00065822"/>
    </source>
</evidence>
<evidence type="ECO:0000259" key="15">
    <source>
        <dbReference type="PROSITE" id="PS51669"/>
    </source>
</evidence>
<comment type="cofactor">
    <cofactor evidence="13">
        <name>[2Fe-2S] cluster</name>
        <dbReference type="ChEBI" id="CHEBI:190135"/>
    </cofactor>
</comment>
<dbReference type="GO" id="GO:0046872">
    <property type="term" value="F:metal ion binding"/>
    <property type="evidence" value="ECO:0007669"/>
    <property type="project" value="UniProtKB-KW"/>
</dbReference>
<keyword evidence="11" id="KW-0472">Membrane</keyword>
<dbReference type="SMART" id="SM00929">
    <property type="entry name" value="NADH-G_4Fe-4S_3"/>
    <property type="match status" value="1"/>
</dbReference>